<keyword evidence="7" id="KW-1185">Reference proteome</keyword>
<evidence type="ECO:0000256" key="2">
    <source>
        <dbReference type="ARBA" id="ARBA00001997"/>
    </source>
</evidence>
<evidence type="ECO:0000256" key="5">
    <source>
        <dbReference type="RuleBase" id="RU364069"/>
    </source>
</evidence>
<evidence type="ECO:0000313" key="6">
    <source>
        <dbReference type="EMBL" id="UXZ96092.1"/>
    </source>
</evidence>
<dbReference type="Pfam" id="PF00908">
    <property type="entry name" value="dTDP_sugar_isom"/>
    <property type="match status" value="1"/>
</dbReference>
<dbReference type="NCBIfam" id="TIGR01221">
    <property type="entry name" value="rmlC"/>
    <property type="match status" value="1"/>
</dbReference>
<name>A0ABY6FDY5_9PSED</name>
<protein>
    <recommendedName>
        <fullName evidence="4 5">dTDP-4-dehydrorhamnose 3,5-epimerase</fullName>
        <ecNumber evidence="3 5">5.1.3.13</ecNumber>
    </recommendedName>
    <alternativeName>
        <fullName evidence="5">Thymidine diphospho-4-keto-rhamnose 3,5-epimerase</fullName>
    </alternativeName>
</protein>
<organism evidence="6 7">
    <name type="scientific">Pseudomonas phytophila</name>
    <dbReference type="NCBI Taxonomy" id="2867264"/>
    <lineage>
        <taxon>Bacteria</taxon>
        <taxon>Pseudomonadati</taxon>
        <taxon>Pseudomonadota</taxon>
        <taxon>Gammaproteobacteria</taxon>
        <taxon>Pseudomonadales</taxon>
        <taxon>Pseudomonadaceae</taxon>
        <taxon>Pseudomonas</taxon>
    </lineage>
</organism>
<keyword evidence="5 6" id="KW-0413">Isomerase</keyword>
<accession>A0ABY6FDY5</accession>
<dbReference type="GO" id="GO:0008830">
    <property type="term" value="F:dTDP-4-dehydrorhamnose 3,5-epimerase activity"/>
    <property type="evidence" value="ECO:0007669"/>
    <property type="project" value="UniProtKB-EC"/>
</dbReference>
<dbReference type="PANTHER" id="PTHR21047:SF2">
    <property type="entry name" value="THYMIDINE DIPHOSPHO-4-KETO-RHAMNOSE 3,5-EPIMERASE"/>
    <property type="match status" value="1"/>
</dbReference>
<evidence type="ECO:0000256" key="3">
    <source>
        <dbReference type="ARBA" id="ARBA00012098"/>
    </source>
</evidence>
<comment type="catalytic activity">
    <reaction evidence="1 5">
        <text>dTDP-4-dehydro-6-deoxy-alpha-D-glucose = dTDP-4-dehydro-beta-L-rhamnose</text>
        <dbReference type="Rhea" id="RHEA:16969"/>
        <dbReference type="ChEBI" id="CHEBI:57649"/>
        <dbReference type="ChEBI" id="CHEBI:62830"/>
        <dbReference type="EC" id="5.1.3.13"/>
    </reaction>
</comment>
<dbReference type="SUPFAM" id="SSF51182">
    <property type="entry name" value="RmlC-like cupins"/>
    <property type="match status" value="1"/>
</dbReference>
<comment type="pathway">
    <text evidence="5">Carbohydrate biosynthesis; dTDP-L-rhamnose biosynthesis.</text>
</comment>
<dbReference type="InterPro" id="IPR014710">
    <property type="entry name" value="RmlC-like_jellyroll"/>
</dbReference>
<dbReference type="EC" id="5.1.3.13" evidence="3 5"/>
<evidence type="ECO:0000256" key="1">
    <source>
        <dbReference type="ARBA" id="ARBA00001298"/>
    </source>
</evidence>
<comment type="subunit">
    <text evidence="5">Homodimer.</text>
</comment>
<evidence type="ECO:0000256" key="4">
    <source>
        <dbReference type="ARBA" id="ARBA00019595"/>
    </source>
</evidence>
<dbReference type="CDD" id="cd00438">
    <property type="entry name" value="cupin_RmlC"/>
    <property type="match status" value="1"/>
</dbReference>
<evidence type="ECO:0000313" key="7">
    <source>
        <dbReference type="Proteomes" id="UP001063228"/>
    </source>
</evidence>
<reference evidence="6" key="1">
    <citation type="submission" date="2021-08" db="EMBL/GenBank/DDBJ databases">
        <title>Complete genome sequence of Pseudomonas phytophila.</title>
        <authorList>
            <person name="Weir B.S."/>
            <person name="Templeton M.D."/>
            <person name="Arshed S."/>
            <person name="Andersen M.T."/>
            <person name="Jayaraman J."/>
        </authorList>
    </citation>
    <scope>NUCLEOTIDE SEQUENCE</scope>
    <source>
        <strain evidence="6">ICMP 23753</strain>
    </source>
</reference>
<sequence length="182" mass="20440">MNVIASEIPEVLILEPRVFGDERGFFYESFNAKAFADATGLRDLSFVQDNHSRSAKGVLRGLHYQIENAQGKLVRVTVGEVLDIAVDIRKSSPTFGRWVGVRLSAENARQLWIPAGFAHGFVVLSDYAEFLYKTTDYYTPAAERCIRWDDPDLAIDWQLDGTPQLSAKDQNGRALKEADLFP</sequence>
<gene>
    <name evidence="6" type="primary">rfbC</name>
    <name evidence="6" type="ORF">K3169_28025</name>
</gene>
<comment type="similarity">
    <text evidence="5">Belongs to the dTDP-4-dehydrorhamnose 3,5-epimerase family.</text>
</comment>
<dbReference type="Proteomes" id="UP001063228">
    <property type="component" value="Chromosome"/>
</dbReference>
<dbReference type="EMBL" id="CP081201">
    <property type="protein sequence ID" value="UXZ96092.1"/>
    <property type="molecule type" value="Genomic_DNA"/>
</dbReference>
<comment type="function">
    <text evidence="2 5">Catalyzes the epimerization of the C3' and C5'positions of dTDP-6-deoxy-D-xylo-4-hexulose, forming dTDP-6-deoxy-L-lyxo-4-hexulose.</text>
</comment>
<dbReference type="InterPro" id="IPR000888">
    <property type="entry name" value="RmlC-like"/>
</dbReference>
<dbReference type="Gene3D" id="2.60.120.10">
    <property type="entry name" value="Jelly Rolls"/>
    <property type="match status" value="1"/>
</dbReference>
<dbReference type="InterPro" id="IPR011051">
    <property type="entry name" value="RmlC_Cupin_sf"/>
</dbReference>
<proteinExistence type="inferred from homology"/>
<dbReference type="RefSeq" id="WP_231675366.1">
    <property type="nucleotide sequence ID" value="NZ_CP081201.1"/>
</dbReference>
<dbReference type="PANTHER" id="PTHR21047">
    <property type="entry name" value="DTDP-6-DEOXY-D-GLUCOSE-3,5 EPIMERASE"/>
    <property type="match status" value="1"/>
</dbReference>